<dbReference type="EMBL" id="CP054622">
    <property type="protein sequence ID" value="QKS54745.1"/>
    <property type="molecule type" value="Genomic_DNA"/>
</dbReference>
<gene>
    <name evidence="1" type="ORF">HUE56_30050</name>
</gene>
<dbReference type="Proteomes" id="UP000509702">
    <property type="component" value="Plasmid unnamed7"/>
</dbReference>
<sequence length="69" mass="7183">MELRVGKLGNRAGLTESVFVEEGNHVVVLGTVGYGKGVDASSIPEANKVAVTLAALVEGDDLRSMPNED</sequence>
<evidence type="ECO:0000313" key="1">
    <source>
        <dbReference type="EMBL" id="QKS54745.1"/>
    </source>
</evidence>
<dbReference type="AlphaFoldDB" id="A0A6N1ASG1"/>
<proteinExistence type="predicted"/>
<dbReference type="KEGG" id="aoz:HUE56_30050"/>
<keyword evidence="1" id="KW-0614">Plasmid</keyword>
<keyword evidence="2" id="KW-1185">Reference proteome</keyword>
<name>A0A6N1ASG1_9PROT</name>
<protein>
    <submittedName>
        <fullName evidence="1">Uncharacterized protein</fullName>
    </submittedName>
</protein>
<accession>A0A6N1ASG1</accession>
<reference evidence="1 2" key="1">
    <citation type="submission" date="2020-06" db="EMBL/GenBank/DDBJ databases">
        <title>Complete genome of Azosprillum oryzae KACC14407.</title>
        <authorList>
            <person name="Kim M."/>
            <person name="Park Y.-J."/>
            <person name="Shin J.-H."/>
        </authorList>
    </citation>
    <scope>NUCLEOTIDE SEQUENCE [LARGE SCALE GENOMIC DNA]</scope>
    <source>
        <strain evidence="1 2">KACC 14407</strain>
        <plasmid evidence="1 2">unnamed7</plasmid>
    </source>
</reference>
<dbReference type="RefSeq" id="WP_136705965.1">
    <property type="nucleotide sequence ID" value="NZ_BSOV01000115.1"/>
</dbReference>
<geneLocation type="plasmid" evidence="1 2">
    <name>unnamed7</name>
</geneLocation>
<evidence type="ECO:0000313" key="2">
    <source>
        <dbReference type="Proteomes" id="UP000509702"/>
    </source>
</evidence>
<organism evidence="1 2">
    <name type="scientific">Azospirillum oryzae</name>
    <dbReference type="NCBI Taxonomy" id="286727"/>
    <lineage>
        <taxon>Bacteria</taxon>
        <taxon>Pseudomonadati</taxon>
        <taxon>Pseudomonadota</taxon>
        <taxon>Alphaproteobacteria</taxon>
        <taxon>Rhodospirillales</taxon>
        <taxon>Azospirillaceae</taxon>
        <taxon>Azospirillum</taxon>
    </lineage>
</organism>